<organism evidence="2 3">
    <name type="scientific">Ideonella lacteola</name>
    <dbReference type="NCBI Taxonomy" id="2984193"/>
    <lineage>
        <taxon>Bacteria</taxon>
        <taxon>Pseudomonadati</taxon>
        <taxon>Pseudomonadota</taxon>
        <taxon>Betaproteobacteria</taxon>
        <taxon>Burkholderiales</taxon>
        <taxon>Sphaerotilaceae</taxon>
        <taxon>Ideonella</taxon>
    </lineage>
</organism>
<dbReference type="PANTHER" id="PTHR45947">
    <property type="entry name" value="SULFOQUINOVOSYL TRANSFERASE SQD2"/>
    <property type="match status" value="1"/>
</dbReference>
<feature type="domain" description="Glycosyltransferase subfamily 4-like N-terminal" evidence="1">
    <location>
        <begin position="14"/>
        <end position="191"/>
    </location>
</feature>
<dbReference type="InterPro" id="IPR050194">
    <property type="entry name" value="Glycosyltransferase_grp1"/>
</dbReference>
<dbReference type="PANTHER" id="PTHR45947:SF3">
    <property type="entry name" value="SULFOQUINOVOSYL TRANSFERASE SQD2"/>
    <property type="match status" value="1"/>
</dbReference>
<keyword evidence="2" id="KW-0328">Glycosyltransferase</keyword>
<name>A0ABU9BHK9_9BURK</name>
<dbReference type="RefSeq" id="WP_341423763.1">
    <property type="nucleotide sequence ID" value="NZ_JBBUTG010000001.1"/>
</dbReference>
<proteinExistence type="predicted"/>
<evidence type="ECO:0000313" key="3">
    <source>
        <dbReference type="Proteomes" id="UP001371218"/>
    </source>
</evidence>
<sequence>MRIAYITETFPPEINGVSLTTARAVHHLRRQGHAVQVIRPRQAHEATGSLEDTGEFGHTVDPLEWRTAGAPIPMYPGLRFGWATSGGLRRLWRRHGVPQLVHVATPGPLSWAALRAARAQGLPATADFRTNFHAYSQHYGLGWLQPAVLAYLRGLHNMAHLTFVPTLSLATELAHRGFARLSVIGRGVDASVFSPAERDEGLRRAWGVGPDDRVLLYVGRLAAEKNVSLALDTFEYLRRRQPGLRMVVAGEGPWRARLAAAYPEVRFVGVQRASALARCYASADVFLFPSLTDTFGNVVLEALSSGLSVVAFDSAGASTLIESGYNGWLATPEDRAGFFRAAELALDESAPHGALRQRARTLALRSDWETALQGFEQQLQSVVEQVMSPRREHHAALA</sequence>
<gene>
    <name evidence="2" type="ORF">AACH06_01220</name>
</gene>
<comment type="caution">
    <text evidence="2">The sequence shown here is derived from an EMBL/GenBank/DDBJ whole genome shotgun (WGS) entry which is preliminary data.</text>
</comment>
<evidence type="ECO:0000313" key="2">
    <source>
        <dbReference type="EMBL" id="MEK8029426.1"/>
    </source>
</evidence>
<dbReference type="Pfam" id="PF13439">
    <property type="entry name" value="Glyco_transf_4"/>
    <property type="match status" value="1"/>
</dbReference>
<dbReference type="Proteomes" id="UP001371218">
    <property type="component" value="Unassembled WGS sequence"/>
</dbReference>
<reference evidence="2 3" key="1">
    <citation type="submission" date="2024-04" db="EMBL/GenBank/DDBJ databases">
        <title>Novel species of the genus Ideonella isolated from streams.</title>
        <authorList>
            <person name="Lu H."/>
        </authorList>
    </citation>
    <scope>NUCLEOTIDE SEQUENCE [LARGE SCALE GENOMIC DNA]</scope>
    <source>
        <strain evidence="2 3">DXS29W</strain>
    </source>
</reference>
<accession>A0ABU9BHK9</accession>
<dbReference type="InterPro" id="IPR028098">
    <property type="entry name" value="Glyco_trans_4-like_N"/>
</dbReference>
<dbReference type="EC" id="2.4.-.-" evidence="2"/>
<dbReference type="GO" id="GO:0016757">
    <property type="term" value="F:glycosyltransferase activity"/>
    <property type="evidence" value="ECO:0007669"/>
    <property type="project" value="UniProtKB-KW"/>
</dbReference>
<protein>
    <submittedName>
        <fullName evidence="2">Glycosyltransferase family 1 protein</fullName>
        <ecNumber evidence="2">2.4.-.-</ecNumber>
    </submittedName>
</protein>
<dbReference type="EMBL" id="JBBUTG010000001">
    <property type="protein sequence ID" value="MEK8029426.1"/>
    <property type="molecule type" value="Genomic_DNA"/>
</dbReference>
<keyword evidence="3" id="KW-1185">Reference proteome</keyword>
<evidence type="ECO:0000259" key="1">
    <source>
        <dbReference type="Pfam" id="PF13439"/>
    </source>
</evidence>
<dbReference type="SUPFAM" id="SSF53756">
    <property type="entry name" value="UDP-Glycosyltransferase/glycogen phosphorylase"/>
    <property type="match status" value="1"/>
</dbReference>
<keyword evidence="2" id="KW-0808">Transferase</keyword>
<dbReference type="Gene3D" id="3.40.50.2000">
    <property type="entry name" value="Glycogen Phosphorylase B"/>
    <property type="match status" value="2"/>
</dbReference>
<dbReference type="CDD" id="cd03814">
    <property type="entry name" value="GT4-like"/>
    <property type="match status" value="1"/>
</dbReference>
<dbReference type="Pfam" id="PF13692">
    <property type="entry name" value="Glyco_trans_1_4"/>
    <property type="match status" value="1"/>
</dbReference>